<protein>
    <submittedName>
        <fullName evidence="2">Putative thioredoxin</fullName>
    </submittedName>
</protein>
<dbReference type="GO" id="GO:0006950">
    <property type="term" value="P:response to stress"/>
    <property type="evidence" value="ECO:0007669"/>
    <property type="project" value="UniProtKB-ARBA"/>
</dbReference>
<dbReference type="SUPFAM" id="SSF52833">
    <property type="entry name" value="Thioredoxin-like"/>
    <property type="match status" value="1"/>
</dbReference>
<dbReference type="PANTHER" id="PTHR45663:SF11">
    <property type="entry name" value="GEO12009P1"/>
    <property type="match status" value="1"/>
</dbReference>
<dbReference type="InterPro" id="IPR013766">
    <property type="entry name" value="Thioredoxin_domain"/>
</dbReference>
<proteinExistence type="predicted"/>
<dbReference type="Pfam" id="PF14559">
    <property type="entry name" value="TPR_19"/>
    <property type="match status" value="1"/>
</dbReference>
<dbReference type="SUPFAM" id="SSF48452">
    <property type="entry name" value="TPR-like"/>
    <property type="match status" value="1"/>
</dbReference>
<sequence>MSTLGLSSTDQKAIEKFRREAVEPSETKLVLLYFTAAWSNPCKTFGEMLANLAKSYASRGVVLCTFDIDENKIIADQLRVQSVPTVYALFQGQLVADLTPANSEQQLKEALDQLLKQLPVVADNDISGDIEQLLPIGNKALEDGDAETAVAVFGQIYDMTPEDAVVAGSYARALILAGQLQKAEALLAALPEEMKNKPDIHRADTALALAKQAMSVNVDQLENLRAKVENYPDDDEARFALACDLIAVSDRDGAADQLLAILAHNRDWNEGAARTKLLQLFEVVGIEDPWVAAQRRRLSAVLFR</sequence>
<name>A0A542W336_ZYMMB</name>
<dbReference type="EMBL" id="VFOF01000001">
    <property type="protein sequence ID" value="TQL18006.1"/>
    <property type="molecule type" value="Genomic_DNA"/>
</dbReference>
<dbReference type="Gene3D" id="1.25.40.10">
    <property type="entry name" value="Tetratricopeptide repeat domain"/>
    <property type="match status" value="2"/>
</dbReference>
<dbReference type="Gene3D" id="3.40.30.10">
    <property type="entry name" value="Glutaredoxin"/>
    <property type="match status" value="1"/>
</dbReference>
<dbReference type="Pfam" id="PF14561">
    <property type="entry name" value="TPR_20"/>
    <property type="match status" value="1"/>
</dbReference>
<reference evidence="2 3" key="1">
    <citation type="submission" date="2019-06" db="EMBL/GenBank/DDBJ databases">
        <title>Genome sequencing of Zymomonas mobilis strains for genetic engineering and biofuel applications.</title>
        <authorList>
            <person name="Teravest M."/>
        </authorList>
    </citation>
    <scope>NUCLEOTIDE SEQUENCE [LARGE SCALE GENOMIC DNA]</scope>
    <source>
        <strain evidence="2 3">AN0101</strain>
    </source>
</reference>
<dbReference type="InterPro" id="IPR011990">
    <property type="entry name" value="TPR-like_helical_dom_sf"/>
</dbReference>
<dbReference type="OrthoDB" id="9790390at2"/>
<dbReference type="RefSeq" id="WP_141920447.1">
    <property type="nucleotide sequence ID" value="NZ_VFOF01000001.1"/>
</dbReference>
<evidence type="ECO:0000259" key="1">
    <source>
        <dbReference type="PROSITE" id="PS51352"/>
    </source>
</evidence>
<dbReference type="PANTHER" id="PTHR45663">
    <property type="entry name" value="GEO12009P1"/>
    <property type="match status" value="1"/>
</dbReference>
<organism evidence="2 3">
    <name type="scientific">Zymomonas mobilis</name>
    <dbReference type="NCBI Taxonomy" id="542"/>
    <lineage>
        <taxon>Bacteria</taxon>
        <taxon>Pseudomonadati</taxon>
        <taxon>Pseudomonadota</taxon>
        <taxon>Alphaproteobacteria</taxon>
        <taxon>Sphingomonadales</taxon>
        <taxon>Zymomonadaceae</taxon>
        <taxon>Zymomonas</taxon>
    </lineage>
</organism>
<evidence type="ECO:0000313" key="3">
    <source>
        <dbReference type="Proteomes" id="UP000316887"/>
    </source>
</evidence>
<evidence type="ECO:0000313" key="2">
    <source>
        <dbReference type="EMBL" id="TQL18006.1"/>
    </source>
</evidence>
<dbReference type="Proteomes" id="UP000316887">
    <property type="component" value="Unassembled WGS sequence"/>
</dbReference>
<dbReference type="AlphaFoldDB" id="A0A542W336"/>
<dbReference type="CDD" id="cd02947">
    <property type="entry name" value="TRX_family"/>
    <property type="match status" value="1"/>
</dbReference>
<dbReference type="Pfam" id="PF00085">
    <property type="entry name" value="Thioredoxin"/>
    <property type="match status" value="1"/>
</dbReference>
<feature type="domain" description="Thioredoxin" evidence="1">
    <location>
        <begin position="1"/>
        <end position="116"/>
    </location>
</feature>
<dbReference type="GO" id="GO:0015035">
    <property type="term" value="F:protein-disulfide reductase activity"/>
    <property type="evidence" value="ECO:0007669"/>
    <property type="project" value="TreeGrafter"/>
</dbReference>
<accession>A0A542W336</accession>
<dbReference type="InterPro" id="IPR036249">
    <property type="entry name" value="Thioredoxin-like_sf"/>
</dbReference>
<dbReference type="PROSITE" id="PS51352">
    <property type="entry name" value="THIOREDOXIN_2"/>
    <property type="match status" value="1"/>
</dbReference>
<comment type="caution">
    <text evidence="2">The sequence shown here is derived from an EMBL/GenBank/DDBJ whole genome shotgun (WGS) entry which is preliminary data.</text>
</comment>
<gene>
    <name evidence="2" type="ORF">FBY58_1620</name>
</gene>
<dbReference type="GO" id="GO:0005737">
    <property type="term" value="C:cytoplasm"/>
    <property type="evidence" value="ECO:0007669"/>
    <property type="project" value="TreeGrafter"/>
</dbReference>